<evidence type="ECO:0000313" key="1">
    <source>
        <dbReference type="EMBL" id="GIX81265.1"/>
    </source>
</evidence>
<reference evidence="1 2" key="1">
    <citation type="submission" date="2021-06" db="EMBL/GenBank/DDBJ databases">
        <title>Caerostris extrusa draft genome.</title>
        <authorList>
            <person name="Kono N."/>
            <person name="Arakawa K."/>
        </authorList>
    </citation>
    <scope>NUCLEOTIDE SEQUENCE [LARGE SCALE GENOMIC DNA]</scope>
</reference>
<sequence>MESPSVQVDNGQREFGYLEYRLAVQTASPLEPYLQKTSPDIGFEVINLYCYGADHNQQVTLIFKLETPSRILSISRMPYLVTLAKEGASGGK</sequence>
<protein>
    <submittedName>
        <fullName evidence="1">Uncharacterized protein</fullName>
    </submittedName>
</protein>
<accession>A0AAV4N8V8</accession>
<dbReference type="Proteomes" id="UP001054945">
    <property type="component" value="Unassembled WGS sequence"/>
</dbReference>
<dbReference type="AlphaFoldDB" id="A0AAV4N8V8"/>
<name>A0AAV4N8V8_CAEEX</name>
<organism evidence="1 2">
    <name type="scientific">Caerostris extrusa</name>
    <name type="common">Bark spider</name>
    <name type="synonym">Caerostris bankana</name>
    <dbReference type="NCBI Taxonomy" id="172846"/>
    <lineage>
        <taxon>Eukaryota</taxon>
        <taxon>Metazoa</taxon>
        <taxon>Ecdysozoa</taxon>
        <taxon>Arthropoda</taxon>
        <taxon>Chelicerata</taxon>
        <taxon>Arachnida</taxon>
        <taxon>Araneae</taxon>
        <taxon>Araneomorphae</taxon>
        <taxon>Entelegynae</taxon>
        <taxon>Araneoidea</taxon>
        <taxon>Araneidae</taxon>
        <taxon>Caerostris</taxon>
    </lineage>
</organism>
<dbReference type="EMBL" id="BPLR01020660">
    <property type="protein sequence ID" value="GIX81265.1"/>
    <property type="molecule type" value="Genomic_DNA"/>
</dbReference>
<proteinExistence type="predicted"/>
<comment type="caution">
    <text evidence="1">The sequence shown here is derived from an EMBL/GenBank/DDBJ whole genome shotgun (WGS) entry which is preliminary data.</text>
</comment>
<gene>
    <name evidence="1" type="ORF">CEXT_516221</name>
</gene>
<keyword evidence="2" id="KW-1185">Reference proteome</keyword>
<evidence type="ECO:0000313" key="2">
    <source>
        <dbReference type="Proteomes" id="UP001054945"/>
    </source>
</evidence>